<dbReference type="InterPro" id="IPR003615">
    <property type="entry name" value="HNH_nuc"/>
</dbReference>
<sequence length="197" mass="23085">MNIGLYPSDSRDWGEDDWHQFLQELVNNNLVSYEQVTSLVLGHLNPSQVGTSIASKKTFQMHYPPRKCWAAVRSWHFEQSGRCIDCGTRLELQADHVLPRELQGDEADRLDNMALRCRRCNVIRRPSHRNGGIAHLTTESALMWLLFTHQPENYQTYRDLCRAYGMTMANIRFEEAWAMARWLEREGLYYIDETSIF</sequence>
<evidence type="ECO:0000313" key="2">
    <source>
        <dbReference type="EMBL" id="VEA71540.1"/>
    </source>
</evidence>
<evidence type="ECO:0000313" key="3">
    <source>
        <dbReference type="Proteomes" id="UP000271603"/>
    </source>
</evidence>
<reference evidence="2 3" key="1">
    <citation type="submission" date="2018-12" db="EMBL/GenBank/DDBJ databases">
        <authorList>
            <consortium name="Pathogen Informatics"/>
        </authorList>
    </citation>
    <scope>NUCLEOTIDE SEQUENCE [LARGE SCALE GENOMIC DNA]</scope>
    <source>
        <strain evidence="2 3">NCTC9419</strain>
    </source>
</reference>
<dbReference type="Proteomes" id="UP000271603">
    <property type="component" value="Chromosome"/>
</dbReference>
<name>A0A447QN15_SERRU</name>
<feature type="domain" description="HNH nuclease" evidence="1">
    <location>
        <begin position="71"/>
        <end position="122"/>
    </location>
</feature>
<dbReference type="AlphaFoldDB" id="A0A447QN15"/>
<dbReference type="InterPro" id="IPR002711">
    <property type="entry name" value="HNH"/>
</dbReference>
<dbReference type="GO" id="GO:0004519">
    <property type="term" value="F:endonuclease activity"/>
    <property type="evidence" value="ECO:0007669"/>
    <property type="project" value="InterPro"/>
</dbReference>
<dbReference type="Pfam" id="PF01844">
    <property type="entry name" value="HNH"/>
    <property type="match status" value="1"/>
</dbReference>
<accession>A0A447QN15</accession>
<proteinExistence type="predicted"/>
<dbReference type="SMART" id="SM00507">
    <property type="entry name" value="HNHc"/>
    <property type="match status" value="1"/>
</dbReference>
<gene>
    <name evidence="2" type="ORF">NCTC9419_03102</name>
</gene>
<evidence type="ECO:0000259" key="1">
    <source>
        <dbReference type="SMART" id="SM00507"/>
    </source>
</evidence>
<dbReference type="GO" id="GO:0003676">
    <property type="term" value="F:nucleic acid binding"/>
    <property type="evidence" value="ECO:0007669"/>
    <property type="project" value="InterPro"/>
</dbReference>
<dbReference type="REBASE" id="287209">
    <property type="entry name" value="Sru9419ORF3100P"/>
</dbReference>
<dbReference type="Gene3D" id="1.10.30.50">
    <property type="match status" value="1"/>
</dbReference>
<organism evidence="2 3">
    <name type="scientific">Serratia rubidaea</name>
    <name type="common">Serratia marinorubra</name>
    <dbReference type="NCBI Taxonomy" id="61652"/>
    <lineage>
        <taxon>Bacteria</taxon>
        <taxon>Pseudomonadati</taxon>
        <taxon>Pseudomonadota</taxon>
        <taxon>Gammaproteobacteria</taxon>
        <taxon>Enterobacterales</taxon>
        <taxon>Yersiniaceae</taxon>
        <taxon>Serratia</taxon>
    </lineage>
</organism>
<protein>
    <recommendedName>
        <fullName evidence="1">HNH nuclease domain-containing protein</fullName>
    </recommendedName>
</protein>
<dbReference type="GO" id="GO:0008270">
    <property type="term" value="F:zinc ion binding"/>
    <property type="evidence" value="ECO:0007669"/>
    <property type="project" value="InterPro"/>
</dbReference>
<dbReference type="EMBL" id="LR134155">
    <property type="protein sequence ID" value="VEA71540.1"/>
    <property type="molecule type" value="Genomic_DNA"/>
</dbReference>